<dbReference type="SUPFAM" id="SSF51126">
    <property type="entry name" value="Pectin lyase-like"/>
    <property type="match status" value="3"/>
</dbReference>
<gene>
    <name evidence="2" type="primary">hxuA</name>
    <name evidence="2" type="ORF">Mal15_60150</name>
</gene>
<dbReference type="KEGG" id="smam:Mal15_60150"/>
<evidence type="ECO:0000259" key="1">
    <source>
        <dbReference type="SMART" id="SM00912"/>
    </source>
</evidence>
<dbReference type="InterPro" id="IPR012334">
    <property type="entry name" value="Pectin_lyas_fold"/>
</dbReference>
<reference evidence="2 3" key="1">
    <citation type="submission" date="2019-02" db="EMBL/GenBank/DDBJ databases">
        <title>Planctomycetal bacteria perform biofilm scaping via a novel small molecule.</title>
        <authorList>
            <person name="Jeske O."/>
            <person name="Boedeker C."/>
            <person name="Wiegand S."/>
            <person name="Breitling P."/>
            <person name="Kallscheuer N."/>
            <person name="Jogler M."/>
            <person name="Rohde M."/>
            <person name="Petersen J."/>
            <person name="Medema M.H."/>
            <person name="Surup F."/>
            <person name="Jogler C."/>
        </authorList>
    </citation>
    <scope>NUCLEOTIDE SEQUENCE [LARGE SCALE GENOMIC DNA]</scope>
    <source>
        <strain evidence="2 3">Mal15</strain>
    </source>
</reference>
<feature type="domain" description="Filamentous haemagglutinin FhaB/tRNA nuclease CdiA-like TPS" evidence="1">
    <location>
        <begin position="11"/>
        <end position="124"/>
    </location>
</feature>
<name>A0A5B9MLR1_9BACT</name>
<dbReference type="InterPro" id="IPR011050">
    <property type="entry name" value="Pectin_lyase_fold/virulence"/>
</dbReference>
<dbReference type="EMBL" id="CP036264">
    <property type="protein sequence ID" value="QEG01934.1"/>
    <property type="molecule type" value="Genomic_DNA"/>
</dbReference>
<dbReference type="InterPro" id="IPR050909">
    <property type="entry name" value="Bact_Autotransporter_VF"/>
</dbReference>
<dbReference type="Gene3D" id="2.160.20.10">
    <property type="entry name" value="Single-stranded right-handed beta-helix, Pectin lyase-like"/>
    <property type="match status" value="2"/>
</dbReference>
<proteinExistence type="predicted"/>
<dbReference type="RefSeq" id="WP_167547112.1">
    <property type="nucleotide sequence ID" value="NZ_CP036264.1"/>
</dbReference>
<keyword evidence="3" id="KW-1185">Reference proteome</keyword>
<dbReference type="SMART" id="SM00710">
    <property type="entry name" value="PbH1"/>
    <property type="match status" value="17"/>
</dbReference>
<dbReference type="NCBIfam" id="TIGR01901">
    <property type="entry name" value="adhes_NPXG"/>
    <property type="match status" value="1"/>
</dbReference>
<sequence>MLFQSIVPPAVVWADGGGTVVAGSATIAQNGTTLNVTSQSDRTIINWQGFSIEAGQTANFLQPSATSAVLNRVVTPNNPSAIYGTLNSNGNVFLVNPSGIVVGASGVINTNGFTASVLDIPDHEFMQGGSLTFRGDSTASVLNRGTIRTDSGGAALIGASVTNEGTITSDGGSISLATGGSVTLADGSRFTHADLATIESGISPYAGVIKNSGNIRATGALEAGGEVYLVNPGGKVMQQGLIAATKTTSDTAAKTVGGNVVVTGDSVELSAATIDASGEHGGGQINIGGGYQGGDPNIINAAETSVDEHSVIRADAYVSGDGGQVIIWSDGKTHFTGTAGARGGVDAGDGGFVEVSGHDVYVAGRVDVGADRGTGGLFLLDPTNACLAFDASSCAPGEGFGDIDTIVATLNGGGSLLVGTAAGGTDAGNIRIVDSIQTNTSGTQTLTIRAHGGISLENGSDIIDSGDGLNLQLLADFDASGGDTISIASGSTIDTNGGWLRMSGADNVIISDSITSGGGAISFLADDYSINATVNAGAGTVLFDRATAGNFGLGFNGGNTATLNAAELGRISAANLVIGDPTAADNQIVQLDVQSTFDLSGTITGLVQLNALNRAGSFVSPSGAQTFRSIEINANDGVTFINDASMTTTVGDAIFNTDADATGVSGGFDDFRAQGGAVNITSAADLIVNAPQYSEVNGGTTSLTAADAITFQRSTSGTIGVGTGSGLTFSDAQLARMNAGTIRFGDPSTTNNTTGIDVADIDLRHVANVEFNTAGTTTFGGTTSFDAVSTHGGTATTVSNAASVDATDTIAFNTTTVNLDGNLTATGGISGNATTVNVISPDAEIQDGIAVAANSGATVTVGDGTYAESVLLNKANVILVGGADAIIAPASPAVTISAAGTTVDGFTYSGTSGSPAILVTSGANNVTLTNGVITGTTGNGDGIRIDNTVTSALAIEISNVTMTAVERDGILFNNSLNGADIAIRGNSILGGRHGVHFDSPITGNTTVIDIANNALIEGASQGIVFSTNVTDATVRIRGNGTDASGGIRAPFDAIAVNGGTLTDATFIVGGDAAADGNFIVSSSQGLDIDAIHGGRFVVANNDLIQGAAAIEFEQSISNGAEIVVVNNGDFSSGGIGIQFRDDIDDAVITIAGNAFANTAGDAIRFNANNLSGLSNRITDANITIGGASNVLIDQTTASFAGNAISGSSNGNGINVAAAVQGDTDFVISDNSIGDNGSRVGQDGVRFSGGLLDTATVSIGGTNQVFATEQAIQVDDLQSASTLAITGGSYDGSDGALLIDNTGVAGSAGRLDIGAASLAGGASSNVVEIMTDTGNAGVDLEITGGATISGGATGMLLSGSGVNILGDSLGSLAFTGQSSSYIALADGAEFSPGSPTVIDATAVTFDGLTGTAMTSAQLIAVEEMLTHFPDDNTLGLIDISPLFVVDGESIQSAINAAGLLAGPQTVTVGSGTFGGSVEVWVDDLTLAGAGAATIIDTDAVDPFANNGDVDNGFQIAAISGSSGGGDVSGVTIDGFSFEALTTSGGNTGIELGAAGSSSAGGTTVINNHFTDLNHGILATDLVDTTLVQDNVLTGGAFGIVADQSAAGAINGQIAIVETSVTGVSDTGLLFRNNTPGNTLHVTLQGVTIHGGSSPTDHGIVFDGSGLSLDGNSLGDTVLLAQNGNYIELRNGGLFDPGRPTLIDATGITFDSFDATTLAGCEAVELKIVHFIDDPTLGLIYPGVQIDLTDELTYDRFTRYDDYFRTIGSLLEPRSGVIRYPANVIVIADPLTEATD</sequence>
<dbReference type="InterPro" id="IPR006626">
    <property type="entry name" value="PbH1"/>
</dbReference>
<dbReference type="Proteomes" id="UP000321353">
    <property type="component" value="Chromosome"/>
</dbReference>
<dbReference type="PANTHER" id="PTHR12338">
    <property type="entry name" value="AUTOTRANSPORTER"/>
    <property type="match status" value="1"/>
</dbReference>
<dbReference type="SMART" id="SM00912">
    <property type="entry name" value="Haemagg_act"/>
    <property type="match status" value="1"/>
</dbReference>
<evidence type="ECO:0000313" key="3">
    <source>
        <dbReference type="Proteomes" id="UP000321353"/>
    </source>
</evidence>
<organism evidence="2 3">
    <name type="scientific">Stieleria maiorica</name>
    <dbReference type="NCBI Taxonomy" id="2795974"/>
    <lineage>
        <taxon>Bacteria</taxon>
        <taxon>Pseudomonadati</taxon>
        <taxon>Planctomycetota</taxon>
        <taxon>Planctomycetia</taxon>
        <taxon>Pirellulales</taxon>
        <taxon>Pirellulaceae</taxon>
        <taxon>Stieleria</taxon>
    </lineage>
</organism>
<dbReference type="InterPro" id="IPR008638">
    <property type="entry name" value="FhaB/CdiA-like_TPS"/>
</dbReference>
<protein>
    <submittedName>
        <fullName evidence="2">Heme/hemopexin-binding protein</fullName>
    </submittedName>
</protein>
<evidence type="ECO:0000313" key="2">
    <source>
        <dbReference type="EMBL" id="QEG01934.1"/>
    </source>
</evidence>
<accession>A0A5B9MLR1</accession>
<dbReference type="Pfam" id="PF05860">
    <property type="entry name" value="TPS"/>
    <property type="match status" value="1"/>
</dbReference>
<dbReference type="PANTHER" id="PTHR12338:SF5">
    <property type="entry name" value="ANTIGEN 43-RELATED"/>
    <property type="match status" value="1"/>
</dbReference>